<dbReference type="OrthoDB" id="10635246at2759"/>
<feature type="compositionally biased region" description="Low complexity" evidence="1">
    <location>
        <begin position="85"/>
        <end position="102"/>
    </location>
</feature>
<organism evidence="2 3">
    <name type="scientific">Mollisia scopiformis</name>
    <name type="common">Conifer needle endophyte fungus</name>
    <name type="synonym">Phialocephala scopiformis</name>
    <dbReference type="NCBI Taxonomy" id="149040"/>
    <lineage>
        <taxon>Eukaryota</taxon>
        <taxon>Fungi</taxon>
        <taxon>Dikarya</taxon>
        <taxon>Ascomycota</taxon>
        <taxon>Pezizomycotina</taxon>
        <taxon>Leotiomycetes</taxon>
        <taxon>Helotiales</taxon>
        <taxon>Mollisiaceae</taxon>
        <taxon>Mollisia</taxon>
    </lineage>
</organism>
<evidence type="ECO:0000256" key="1">
    <source>
        <dbReference type="SAM" id="MobiDB-lite"/>
    </source>
</evidence>
<dbReference type="EMBL" id="KQ947447">
    <property type="protein sequence ID" value="KUJ06401.1"/>
    <property type="molecule type" value="Genomic_DNA"/>
</dbReference>
<protein>
    <submittedName>
        <fullName evidence="2">Uncharacterized protein</fullName>
    </submittedName>
</protein>
<evidence type="ECO:0000313" key="2">
    <source>
        <dbReference type="EMBL" id="KUJ06401.1"/>
    </source>
</evidence>
<evidence type="ECO:0000313" key="3">
    <source>
        <dbReference type="Proteomes" id="UP000070700"/>
    </source>
</evidence>
<sequence>MMQLFRRKSSATIRPSSTESTSSSPPSPSPSSSSQETIPSIPHRLFRRKSSANIRSSTDSTSSQETPPSPPRRLFRRKSSATIRPSTAAEATTTSTASSQNNPPSPTSPRPYTSAASPPPIPTQFLQPLPVQPALENPTITHLTATLSANPNRVSNRFSTTSTLFEREVPPPPPRPSPLAQIQQSPIEAYVTQARETDLQRLGYDAMMALAWVQAEERRRAATSRGWQHDPWRGGFGPSRPAERVRPAPVPALRVDTASAAPASSPRVEVQERVVQERSGNGLRERLGRRGLMKSQSIFNLKWRMRDVV</sequence>
<accession>A0A132B259</accession>
<feature type="non-terminal residue" evidence="2">
    <location>
        <position position="309"/>
    </location>
</feature>
<dbReference type="RefSeq" id="XP_018060756.1">
    <property type="nucleotide sequence ID" value="XM_018216558.1"/>
</dbReference>
<gene>
    <name evidence="2" type="ORF">LY89DRAFT_692528</name>
</gene>
<feature type="compositionally biased region" description="Low complexity" evidence="1">
    <location>
        <begin position="15"/>
        <end position="42"/>
    </location>
</feature>
<reference evidence="2 3" key="1">
    <citation type="submission" date="2015-10" db="EMBL/GenBank/DDBJ databases">
        <title>Full genome of DAOMC 229536 Phialocephala scopiformis, a fungal endophyte of spruce producing the potent anti-insectan compound rugulosin.</title>
        <authorList>
            <consortium name="DOE Joint Genome Institute"/>
            <person name="Walker A.K."/>
            <person name="Frasz S.L."/>
            <person name="Seifert K.A."/>
            <person name="Miller J.D."/>
            <person name="Mondo S.J."/>
            <person name="Labutti K."/>
            <person name="Lipzen A."/>
            <person name="Dockter R."/>
            <person name="Kennedy M."/>
            <person name="Grigoriev I.V."/>
            <person name="Spatafora J.W."/>
        </authorList>
    </citation>
    <scope>NUCLEOTIDE SEQUENCE [LARGE SCALE GENOMIC DNA]</scope>
    <source>
        <strain evidence="2 3">CBS 120377</strain>
    </source>
</reference>
<dbReference type="GeneID" id="28826284"/>
<feature type="region of interest" description="Disordered" evidence="1">
    <location>
        <begin position="224"/>
        <end position="245"/>
    </location>
</feature>
<name>A0A132B259_MOLSC</name>
<feature type="compositionally biased region" description="Low complexity" evidence="1">
    <location>
        <begin position="51"/>
        <end position="66"/>
    </location>
</feature>
<keyword evidence="3" id="KW-1185">Reference proteome</keyword>
<feature type="region of interest" description="Disordered" evidence="1">
    <location>
        <begin position="1"/>
        <end position="127"/>
    </location>
</feature>
<dbReference type="Proteomes" id="UP000070700">
    <property type="component" value="Unassembled WGS sequence"/>
</dbReference>
<dbReference type="InParanoid" id="A0A132B259"/>
<dbReference type="AlphaFoldDB" id="A0A132B259"/>
<dbReference type="KEGG" id="psco:LY89DRAFT_692528"/>
<proteinExistence type="predicted"/>